<evidence type="ECO:0000313" key="2">
    <source>
        <dbReference type="EMBL" id="MBB2150205.1"/>
    </source>
</evidence>
<keyword evidence="3" id="KW-1185">Reference proteome</keyword>
<feature type="signal peptide" evidence="1">
    <location>
        <begin position="1"/>
        <end position="19"/>
    </location>
</feature>
<evidence type="ECO:0000313" key="3">
    <source>
        <dbReference type="Proteomes" id="UP000636110"/>
    </source>
</evidence>
<name>A0ABR6EY92_9SPHI</name>
<sequence>MKRIGFIAMLALYATFSQAQEYKLPALDPSPADILYYPLNVAKAKDDASPVVKVVYSRPGKKGRDIFGVLEQFGKVWRLGANEATEIKFFKNVVIDGKKIKKGSYSLFAIPEKDKWTMILNKQTDRWGAYTYNEAQDVLRIEVPVKLMEKPIETLSMTFVPQPEGANLVVAWDKTAVELPIIFK</sequence>
<keyword evidence="1" id="KW-0732">Signal</keyword>
<evidence type="ECO:0000256" key="1">
    <source>
        <dbReference type="SAM" id="SignalP"/>
    </source>
</evidence>
<dbReference type="InterPro" id="IPR021314">
    <property type="entry name" value="DUF2911"/>
</dbReference>
<gene>
    <name evidence="2" type="ORF">GM920_14990</name>
</gene>
<organism evidence="2 3">
    <name type="scientific">Pedobacter gandavensis</name>
    <dbReference type="NCBI Taxonomy" id="2679963"/>
    <lineage>
        <taxon>Bacteria</taxon>
        <taxon>Pseudomonadati</taxon>
        <taxon>Bacteroidota</taxon>
        <taxon>Sphingobacteriia</taxon>
        <taxon>Sphingobacteriales</taxon>
        <taxon>Sphingobacteriaceae</taxon>
        <taxon>Pedobacter</taxon>
    </lineage>
</organism>
<dbReference type="RefSeq" id="WP_182958910.1">
    <property type="nucleotide sequence ID" value="NZ_WNXC01000005.1"/>
</dbReference>
<comment type="caution">
    <text evidence="2">The sequence shown here is derived from an EMBL/GenBank/DDBJ whole genome shotgun (WGS) entry which is preliminary data.</text>
</comment>
<proteinExistence type="predicted"/>
<feature type="chain" id="PRO_5047209044" evidence="1">
    <location>
        <begin position="20"/>
        <end position="184"/>
    </location>
</feature>
<protein>
    <submittedName>
        <fullName evidence="2">DUF2911 domain-containing protein</fullName>
    </submittedName>
</protein>
<dbReference type="EMBL" id="WNXC01000005">
    <property type="protein sequence ID" value="MBB2150205.1"/>
    <property type="molecule type" value="Genomic_DNA"/>
</dbReference>
<dbReference type="Proteomes" id="UP000636110">
    <property type="component" value="Unassembled WGS sequence"/>
</dbReference>
<dbReference type="Pfam" id="PF11138">
    <property type="entry name" value="DUF2911"/>
    <property type="match status" value="1"/>
</dbReference>
<reference evidence="2 3" key="1">
    <citation type="submission" date="2019-11" db="EMBL/GenBank/DDBJ databases">
        <title>Description of Pedobacter sp. LMG 31462T.</title>
        <authorList>
            <person name="Carlier A."/>
            <person name="Qi S."/>
            <person name="Vandamme P."/>
        </authorList>
    </citation>
    <scope>NUCLEOTIDE SEQUENCE [LARGE SCALE GENOMIC DNA]</scope>
    <source>
        <strain evidence="2 3">LMG 31462</strain>
    </source>
</reference>
<accession>A0ABR6EY92</accession>